<dbReference type="InterPro" id="IPR017896">
    <property type="entry name" value="4Fe4S_Fe-S-bd"/>
</dbReference>
<sequence length="455" mass="49470">MKSFLDWSAYENAGMGDAYADIPKSGGDFAKAVAVCIGSRQCETLNPKGVMCPSYRVSGDPAFSTGGRVRLLKAALNGELGDLPFTDPQLAEVMDDCVGCKGCKRECENSVDMATIKVEYLAQRQAQQGVRPRTRLFAGLPRHLYRHRRWLPRLLALRNRLPALARLGERLLGIRADRALPQPVAQPFPAEAYASAPVADAGREVVLFVDSFTRHFDPDIAVAARQVLEAAGYRVFIVAAAADDAEPQRPLCCGRTLIANGMIEAARAEARRVLAALEVHVAAGRWVLGLEPACLLALRDEYRMLGLGEAAERLSALSILFEEFIAREHAARRLNLGWQSTDTPLRVLVHGHCHQKAVGAMKSMRKVMKLLPGVDFEFVEAACCGMAGGYGLEVEHAAAADAMAEQALLPALRAEPQARVLANGFSCREQIRLNDGRSAVHLAQLLRDRLAADIG</sequence>
<reference evidence="8 9" key="1">
    <citation type="submission" date="2018-05" db="EMBL/GenBank/DDBJ databases">
        <title>Genomic Encyclopedia of Type Strains, Phase IV (KMG-IV): sequencing the most valuable type-strain genomes for metagenomic binning, comparative biology and taxonomic classification.</title>
        <authorList>
            <person name="Goeker M."/>
        </authorList>
    </citation>
    <scope>NUCLEOTIDE SEQUENCE [LARGE SCALE GENOMIC DNA]</scope>
    <source>
        <strain evidence="8 9">DSM 23606</strain>
    </source>
</reference>
<keyword evidence="1" id="KW-0004">4Fe-4S</keyword>
<evidence type="ECO:0000256" key="3">
    <source>
        <dbReference type="ARBA" id="ARBA00022737"/>
    </source>
</evidence>
<evidence type="ECO:0000259" key="7">
    <source>
        <dbReference type="Pfam" id="PF13183"/>
    </source>
</evidence>
<protein>
    <submittedName>
        <fullName evidence="8">Fe-S oxidoreductase</fullName>
    </submittedName>
</protein>
<evidence type="ECO:0000313" key="8">
    <source>
        <dbReference type="EMBL" id="PWV65774.1"/>
    </source>
</evidence>
<dbReference type="OrthoDB" id="9765258at2"/>
<evidence type="ECO:0000256" key="1">
    <source>
        <dbReference type="ARBA" id="ARBA00022485"/>
    </source>
</evidence>
<keyword evidence="3" id="KW-0677">Repeat</keyword>
<keyword evidence="2" id="KW-0479">Metal-binding</keyword>
<evidence type="ECO:0000313" key="9">
    <source>
        <dbReference type="Proteomes" id="UP000246569"/>
    </source>
</evidence>
<feature type="domain" description="4Fe-4S ferredoxin-type" evidence="7">
    <location>
        <begin position="34"/>
        <end position="110"/>
    </location>
</feature>
<keyword evidence="5" id="KW-0411">Iron-sulfur</keyword>
<name>A0A317N0X0_9GAMM</name>
<proteinExistence type="predicted"/>
<dbReference type="GO" id="GO:0046872">
    <property type="term" value="F:metal ion binding"/>
    <property type="evidence" value="ECO:0007669"/>
    <property type="project" value="UniProtKB-KW"/>
</dbReference>
<evidence type="ECO:0000256" key="4">
    <source>
        <dbReference type="ARBA" id="ARBA00023004"/>
    </source>
</evidence>
<keyword evidence="9" id="KW-1185">Reference proteome</keyword>
<dbReference type="InterPro" id="IPR004017">
    <property type="entry name" value="Cys_rich_dom"/>
</dbReference>
<dbReference type="Pfam" id="PF02754">
    <property type="entry name" value="CCG"/>
    <property type="match status" value="1"/>
</dbReference>
<dbReference type="GO" id="GO:0051539">
    <property type="term" value="F:4 iron, 4 sulfur cluster binding"/>
    <property type="evidence" value="ECO:0007669"/>
    <property type="project" value="UniProtKB-KW"/>
</dbReference>
<evidence type="ECO:0000259" key="6">
    <source>
        <dbReference type="Pfam" id="PF02754"/>
    </source>
</evidence>
<gene>
    <name evidence="8" type="ORF">C7443_101259</name>
</gene>
<organism evidence="8 9">
    <name type="scientific">Plasticicumulans acidivorans</name>
    <dbReference type="NCBI Taxonomy" id="886464"/>
    <lineage>
        <taxon>Bacteria</taxon>
        <taxon>Pseudomonadati</taxon>
        <taxon>Pseudomonadota</taxon>
        <taxon>Gammaproteobacteria</taxon>
        <taxon>Candidatus Competibacteraceae</taxon>
        <taxon>Plasticicumulans</taxon>
    </lineage>
</organism>
<dbReference type="PANTHER" id="PTHR32479:SF19">
    <property type="entry name" value="ANAEROBIC GLYCEROL-3-PHOSPHATE DEHYDROGENASE SUBUNIT C"/>
    <property type="match status" value="1"/>
</dbReference>
<evidence type="ECO:0000256" key="2">
    <source>
        <dbReference type="ARBA" id="ARBA00022723"/>
    </source>
</evidence>
<feature type="domain" description="Cysteine-rich" evidence="6">
    <location>
        <begin position="348"/>
        <end position="417"/>
    </location>
</feature>
<accession>A0A317N0X0</accession>
<dbReference type="EMBL" id="QGTJ01000001">
    <property type="protein sequence ID" value="PWV65774.1"/>
    <property type="molecule type" value="Genomic_DNA"/>
</dbReference>
<keyword evidence="4" id="KW-0408">Iron</keyword>
<dbReference type="Proteomes" id="UP000246569">
    <property type="component" value="Unassembled WGS sequence"/>
</dbReference>
<dbReference type="GO" id="GO:0016491">
    <property type="term" value="F:oxidoreductase activity"/>
    <property type="evidence" value="ECO:0007669"/>
    <property type="project" value="UniProtKB-ARBA"/>
</dbReference>
<dbReference type="PANTHER" id="PTHR32479">
    <property type="entry name" value="GLYCOLATE OXIDASE IRON-SULFUR SUBUNIT"/>
    <property type="match status" value="1"/>
</dbReference>
<dbReference type="RefSeq" id="WP_110016768.1">
    <property type="nucleotide sequence ID" value="NZ_QGTJ01000001.1"/>
</dbReference>
<evidence type="ECO:0000256" key="5">
    <source>
        <dbReference type="ARBA" id="ARBA00023014"/>
    </source>
</evidence>
<comment type="caution">
    <text evidence="8">The sequence shown here is derived from an EMBL/GenBank/DDBJ whole genome shotgun (WGS) entry which is preliminary data.</text>
</comment>
<dbReference type="AlphaFoldDB" id="A0A317N0X0"/>
<dbReference type="Pfam" id="PF13183">
    <property type="entry name" value="Fer4_8"/>
    <property type="match status" value="1"/>
</dbReference>